<dbReference type="PIRSF" id="PIRSF012565">
    <property type="entry name" value="DUF1027"/>
    <property type="match status" value="1"/>
</dbReference>
<evidence type="ECO:0000313" key="6">
    <source>
        <dbReference type="Proteomes" id="UP000321425"/>
    </source>
</evidence>
<feature type="compositionally biased region" description="Basic and acidic residues" evidence="2">
    <location>
        <begin position="193"/>
        <end position="209"/>
    </location>
</feature>
<proteinExistence type="predicted"/>
<evidence type="ECO:0000313" key="5">
    <source>
        <dbReference type="Proteomes" id="UP000198548"/>
    </source>
</evidence>
<dbReference type="Proteomes" id="UP000321425">
    <property type="component" value="Unassembled WGS sequence"/>
</dbReference>
<feature type="compositionally biased region" description="Low complexity" evidence="2">
    <location>
        <begin position="176"/>
        <end position="185"/>
    </location>
</feature>
<accession>A0A1H7TRR4</accession>
<dbReference type="Proteomes" id="UP000198548">
    <property type="component" value="Unassembled WGS sequence"/>
</dbReference>
<dbReference type="EMBL" id="BJUX01000002">
    <property type="protein sequence ID" value="GEK88176.1"/>
    <property type="molecule type" value="Genomic_DNA"/>
</dbReference>
<dbReference type="Gene3D" id="3.50.4.20">
    <property type="match status" value="1"/>
</dbReference>
<evidence type="ECO:0000256" key="1">
    <source>
        <dbReference type="PIRSR" id="PIRSR012565-1"/>
    </source>
</evidence>
<evidence type="ECO:0000313" key="4">
    <source>
        <dbReference type="EMBL" id="SEL86557.1"/>
    </source>
</evidence>
<dbReference type="STRING" id="426703.SAMN04488100_11358"/>
<gene>
    <name evidence="3" type="ORF">APU01nite_02150</name>
    <name evidence="4" type="ORF">SAMN04488100_11358</name>
</gene>
<evidence type="ECO:0000313" key="3">
    <source>
        <dbReference type="EMBL" id="GEK88176.1"/>
    </source>
</evidence>
<reference evidence="4 5" key="1">
    <citation type="submission" date="2016-10" db="EMBL/GenBank/DDBJ databases">
        <authorList>
            <person name="de Groot N.N."/>
        </authorList>
    </citation>
    <scope>NUCLEOTIDE SEQUENCE [LARGE SCALE GENOMIC DNA]</scope>
    <source>
        <strain evidence="4 5">DSM 19182</strain>
    </source>
</reference>
<protein>
    <submittedName>
        <fullName evidence="4">Uncharacterized protein YutD</fullName>
    </submittedName>
</protein>
<keyword evidence="1" id="KW-1015">Disulfide bond</keyword>
<dbReference type="AlphaFoldDB" id="A0A1H7TRR4"/>
<reference evidence="3 6" key="2">
    <citation type="submission" date="2019-07" db="EMBL/GenBank/DDBJ databases">
        <title>Whole genome shotgun sequence of Alkalibacterium putridalgicola NBRC 103243.</title>
        <authorList>
            <person name="Hosoyama A."/>
            <person name="Uohara A."/>
            <person name="Ohji S."/>
            <person name="Ichikawa N."/>
        </authorList>
    </citation>
    <scope>NUCLEOTIDE SEQUENCE [LARGE SCALE GENOMIC DNA]</scope>
    <source>
        <strain evidence="3 6">NBRC 103243</strain>
    </source>
</reference>
<organism evidence="4 5">
    <name type="scientific">Alkalibacterium putridalgicola</name>
    <dbReference type="NCBI Taxonomy" id="426703"/>
    <lineage>
        <taxon>Bacteria</taxon>
        <taxon>Bacillati</taxon>
        <taxon>Bacillota</taxon>
        <taxon>Bacilli</taxon>
        <taxon>Lactobacillales</taxon>
        <taxon>Carnobacteriaceae</taxon>
        <taxon>Alkalibacterium</taxon>
    </lineage>
</organism>
<sequence length="224" mass="26316">MSNQDKKDKQPELSTDALDKVINPEDKTVKKIDSDHISIKDDKYKIVKNYREALDLELLEERYSDFLEKYDYIVGDMSYGKLRLRGFYQDEVKKIPIDMRISYLEDYLLEYCSFGCAYFVLENLEPNKKQSTRQYESSRKPQSQSKGKKNRGGKKPYKKKKASHPSKKSDKKEKTTSSTNSSGKRSFTKKNRNKTEDSNQKKEEVKEVKSNSGKTRFQIRKKKD</sequence>
<dbReference type="InterPro" id="IPR038141">
    <property type="entry name" value="YutD-like_sf"/>
</dbReference>
<feature type="region of interest" description="Disordered" evidence="2">
    <location>
        <begin position="129"/>
        <end position="224"/>
    </location>
</feature>
<keyword evidence="6" id="KW-1185">Reference proteome</keyword>
<dbReference type="EMBL" id="FOBL01000013">
    <property type="protein sequence ID" value="SEL86557.1"/>
    <property type="molecule type" value="Genomic_DNA"/>
</dbReference>
<feature type="region of interest" description="Disordered" evidence="2">
    <location>
        <begin position="1"/>
        <end position="20"/>
    </location>
</feature>
<dbReference type="RefSeq" id="WP_177165480.1">
    <property type="nucleotide sequence ID" value="NZ_BJUX01000002.1"/>
</dbReference>
<evidence type="ECO:0000256" key="2">
    <source>
        <dbReference type="SAM" id="MobiDB-lite"/>
    </source>
</evidence>
<dbReference type="InterPro" id="IPR009370">
    <property type="entry name" value="YutD-like"/>
</dbReference>
<dbReference type="Pfam" id="PF06265">
    <property type="entry name" value="YutD-like"/>
    <property type="match status" value="1"/>
</dbReference>
<feature type="compositionally biased region" description="Basic residues" evidence="2">
    <location>
        <begin position="146"/>
        <end position="166"/>
    </location>
</feature>
<name>A0A1H7TRR4_9LACT</name>
<feature type="disulfide bond" evidence="1">
    <location>
        <begin position="112"/>
        <end position="116"/>
    </location>
</feature>